<keyword evidence="4" id="KW-0479">Metal-binding</keyword>
<dbReference type="PROSITE" id="PS51192">
    <property type="entry name" value="HELICASE_ATP_BIND_1"/>
    <property type="match status" value="1"/>
</dbReference>
<dbReference type="GO" id="GO:0046872">
    <property type="term" value="F:metal ion binding"/>
    <property type="evidence" value="ECO:0007669"/>
    <property type="project" value="UniProtKB-KW"/>
</dbReference>
<reference evidence="12 13" key="1">
    <citation type="submission" date="2018-08" db="EMBL/GenBank/DDBJ databases">
        <title>The metabolism and importance of syntrophic acetate oxidation coupled to methane or sulfide production in haloalkaline environments.</title>
        <authorList>
            <person name="Timmers P.H.A."/>
            <person name="Vavourakis C.D."/>
            <person name="Sorokin D.Y."/>
            <person name="Sinninghe Damste J.S."/>
            <person name="Muyzer G."/>
            <person name="Stams A.J.M."/>
            <person name="Plugge C.M."/>
        </authorList>
    </citation>
    <scope>NUCLEOTIDE SEQUENCE [LARGE SCALE GENOMIC DNA]</scope>
    <source>
        <strain evidence="12">MSAO_Bac1</strain>
    </source>
</reference>
<dbReference type="GO" id="GO:0016787">
    <property type="term" value="F:hydrolase activity"/>
    <property type="evidence" value="ECO:0007669"/>
    <property type="project" value="UniProtKB-KW"/>
</dbReference>
<keyword evidence="9" id="KW-0051">Antiviral defense</keyword>
<dbReference type="InterPro" id="IPR006474">
    <property type="entry name" value="Helicase_Cas3_CRISPR-ass_core"/>
</dbReference>
<dbReference type="AlphaFoldDB" id="A0A424YCC5"/>
<dbReference type="Proteomes" id="UP000285138">
    <property type="component" value="Unassembled WGS sequence"/>
</dbReference>
<evidence type="ECO:0000313" key="12">
    <source>
        <dbReference type="EMBL" id="RQD74710.1"/>
    </source>
</evidence>
<organism evidence="12 13">
    <name type="scientific">Candidatus Syntrophonatronum acetioxidans</name>
    <dbReference type="NCBI Taxonomy" id="1795816"/>
    <lineage>
        <taxon>Bacteria</taxon>
        <taxon>Bacillati</taxon>
        <taxon>Bacillota</taxon>
        <taxon>Clostridia</taxon>
        <taxon>Eubacteriales</taxon>
        <taxon>Syntrophomonadaceae</taxon>
        <taxon>Candidatus Syntrophonatronum</taxon>
    </lineage>
</organism>
<gene>
    <name evidence="12" type="primary">cas3</name>
    <name evidence="12" type="ORF">D5R97_07340</name>
</gene>
<dbReference type="InterPro" id="IPR014001">
    <property type="entry name" value="Helicase_ATP-bd"/>
</dbReference>
<keyword evidence="6" id="KW-0378">Hydrolase</keyword>
<feature type="domain" description="HD Cas3-type" evidence="11">
    <location>
        <begin position="12"/>
        <end position="173"/>
    </location>
</feature>
<feature type="non-terminal residue" evidence="12">
    <location>
        <position position="735"/>
    </location>
</feature>
<dbReference type="Gene3D" id="3.40.50.300">
    <property type="entry name" value="P-loop containing nucleotide triphosphate hydrolases"/>
    <property type="match status" value="2"/>
</dbReference>
<dbReference type="NCBIfam" id="TIGR01596">
    <property type="entry name" value="cas3_HD"/>
    <property type="match status" value="1"/>
</dbReference>
<dbReference type="CDD" id="cd09641">
    <property type="entry name" value="Cas3''_I"/>
    <property type="match status" value="1"/>
</dbReference>
<evidence type="ECO:0000256" key="9">
    <source>
        <dbReference type="ARBA" id="ARBA00023118"/>
    </source>
</evidence>
<evidence type="ECO:0000256" key="8">
    <source>
        <dbReference type="ARBA" id="ARBA00022840"/>
    </source>
</evidence>
<evidence type="ECO:0000256" key="2">
    <source>
        <dbReference type="ARBA" id="ARBA00009046"/>
    </source>
</evidence>
<dbReference type="InterPro" id="IPR054712">
    <property type="entry name" value="Cas3-like_dom"/>
</dbReference>
<dbReference type="CDD" id="cd17930">
    <property type="entry name" value="DEXHc_cas3"/>
    <property type="match status" value="1"/>
</dbReference>
<dbReference type="Pfam" id="PF22590">
    <property type="entry name" value="Cas3-like_C_2"/>
    <property type="match status" value="1"/>
</dbReference>
<evidence type="ECO:0000256" key="6">
    <source>
        <dbReference type="ARBA" id="ARBA00022801"/>
    </source>
</evidence>
<dbReference type="GO" id="GO:0004518">
    <property type="term" value="F:nuclease activity"/>
    <property type="evidence" value="ECO:0007669"/>
    <property type="project" value="UniProtKB-KW"/>
</dbReference>
<dbReference type="InterPro" id="IPR027417">
    <property type="entry name" value="P-loop_NTPase"/>
</dbReference>
<dbReference type="Pfam" id="PF01966">
    <property type="entry name" value="HD"/>
    <property type="match status" value="1"/>
</dbReference>
<dbReference type="SUPFAM" id="SSF52540">
    <property type="entry name" value="P-loop containing nucleoside triphosphate hydrolases"/>
    <property type="match status" value="1"/>
</dbReference>
<comment type="similarity">
    <text evidence="1">In the N-terminal section; belongs to the CRISPR-associated nuclease Cas3-HD family.</text>
</comment>
<dbReference type="EMBL" id="QZAA01000192">
    <property type="protein sequence ID" value="RQD74710.1"/>
    <property type="molecule type" value="Genomic_DNA"/>
</dbReference>
<evidence type="ECO:0000313" key="13">
    <source>
        <dbReference type="Proteomes" id="UP000285138"/>
    </source>
</evidence>
<dbReference type="GO" id="GO:0004386">
    <property type="term" value="F:helicase activity"/>
    <property type="evidence" value="ECO:0007669"/>
    <property type="project" value="UniProtKB-KW"/>
</dbReference>
<keyword evidence="8" id="KW-0067">ATP-binding</keyword>
<evidence type="ECO:0000256" key="1">
    <source>
        <dbReference type="ARBA" id="ARBA00006847"/>
    </source>
</evidence>
<dbReference type="InterPro" id="IPR011545">
    <property type="entry name" value="DEAD/DEAH_box_helicase_dom"/>
</dbReference>
<evidence type="ECO:0000256" key="4">
    <source>
        <dbReference type="ARBA" id="ARBA00022723"/>
    </source>
</evidence>
<protein>
    <submittedName>
        <fullName evidence="12">CRISPR-associated helicase Cas3</fullName>
    </submittedName>
</protein>
<sequence length="735" mass="82812">MKYYAHSNDNLDSSGWHLLKDHLEDTAKLASDFAKAFNADQLGYIAGLLHDVGKYSPDFQKRLQGEKTKVDHSTAGALVALQSHKTFGKLLSYIIAGHHCGLTDWGSEVDESSMVGRVNKKSIPDYSAYKEEIYLPDMSKLSFPIKSSPSGLGFSVQFFIRFLYSALVDADFIDTESVLNVEKASLRGGKTDFCEMLSKLDAHLADMDTSASQTFINRQRKEILSNCREKASIAPGLFTLTVPTGGGKTLSSMAFALKHLLAHSMERIIYVIPYTSIIEQNAAVFKKILGEEVVLEHHSNFNYPEDDMRETELEYNSQTLAKIKLASENWNVPIITTTNVQFFESLFAAKSSRCRKLHNIANSIIIIDEAQMIPTGYLRPCVNALLELVANYKASVILCTATQPAINSFIPSDLKPVEIMDSPLKLYNVFQRVEVKDLGPLTDDSLSELILRHKQVLCIVNSKKHARLLFEKISNKKDENSVFHLSTRMCPVHRSQILEEVRESLKRGDACRLVSTQLVEAGVDLDFPFVYRSMAGIDSIAQAAGRCNRHGLSDKGQVYVFRPEKHGLPAGWLSRTASIGEEIFKKNEDPLSLDAIKDYFAMLYAIEAEKLDKEKIMQLIQEQESSLSFPFRIIASKVKLIDENTTSVIIPWENSCKELLQQAAWSDRPGRFSRRLQKYSVQVFESEFKEMLSFGIIESVAENFYVLRDDVVQLHYSKEMGLMPCTESMFLNDNL</sequence>
<accession>A0A424YCC5</accession>
<evidence type="ECO:0000259" key="10">
    <source>
        <dbReference type="PROSITE" id="PS51192"/>
    </source>
</evidence>
<evidence type="ECO:0000256" key="3">
    <source>
        <dbReference type="ARBA" id="ARBA00022722"/>
    </source>
</evidence>
<dbReference type="GO" id="GO:0003676">
    <property type="term" value="F:nucleic acid binding"/>
    <property type="evidence" value="ECO:0007669"/>
    <property type="project" value="InterPro"/>
</dbReference>
<keyword evidence="7" id="KW-0347">Helicase</keyword>
<evidence type="ECO:0000256" key="7">
    <source>
        <dbReference type="ARBA" id="ARBA00022806"/>
    </source>
</evidence>
<feature type="domain" description="Helicase ATP-binding" evidence="10">
    <location>
        <begin position="229"/>
        <end position="421"/>
    </location>
</feature>
<keyword evidence="5" id="KW-0547">Nucleotide-binding</keyword>
<dbReference type="PANTHER" id="PTHR24031">
    <property type="entry name" value="RNA HELICASE"/>
    <property type="match status" value="1"/>
</dbReference>
<comment type="similarity">
    <text evidence="2">In the central section; belongs to the CRISPR-associated helicase Cas3 family.</text>
</comment>
<dbReference type="SMART" id="SM00487">
    <property type="entry name" value="DEXDc"/>
    <property type="match status" value="1"/>
</dbReference>
<dbReference type="SUPFAM" id="SSF109604">
    <property type="entry name" value="HD-domain/PDEase-like"/>
    <property type="match status" value="1"/>
</dbReference>
<dbReference type="Pfam" id="PF00270">
    <property type="entry name" value="DEAD"/>
    <property type="match status" value="1"/>
</dbReference>
<dbReference type="InterPro" id="IPR006483">
    <property type="entry name" value="CRISPR-assoc_Cas3_HD"/>
</dbReference>
<dbReference type="Gene3D" id="1.10.3210.30">
    <property type="match status" value="1"/>
</dbReference>
<dbReference type="GO" id="GO:0005524">
    <property type="term" value="F:ATP binding"/>
    <property type="evidence" value="ECO:0007669"/>
    <property type="project" value="UniProtKB-KW"/>
</dbReference>
<dbReference type="InterPro" id="IPR038257">
    <property type="entry name" value="CRISPR-assoc_Cas3_HD_sf"/>
</dbReference>
<name>A0A424YCC5_9FIRM</name>
<dbReference type="NCBIfam" id="TIGR01587">
    <property type="entry name" value="cas3_core"/>
    <property type="match status" value="1"/>
</dbReference>
<evidence type="ECO:0000256" key="5">
    <source>
        <dbReference type="ARBA" id="ARBA00022741"/>
    </source>
</evidence>
<comment type="caution">
    <text evidence="12">The sequence shown here is derived from an EMBL/GenBank/DDBJ whole genome shotgun (WGS) entry which is preliminary data.</text>
</comment>
<keyword evidence="3" id="KW-0540">Nuclease</keyword>
<dbReference type="GO" id="GO:0051607">
    <property type="term" value="P:defense response to virus"/>
    <property type="evidence" value="ECO:0007669"/>
    <property type="project" value="UniProtKB-KW"/>
</dbReference>
<dbReference type="InterPro" id="IPR006674">
    <property type="entry name" value="HD_domain"/>
</dbReference>
<dbReference type="PROSITE" id="PS51643">
    <property type="entry name" value="HD_CAS3"/>
    <property type="match status" value="1"/>
</dbReference>
<proteinExistence type="inferred from homology"/>
<evidence type="ECO:0000259" key="11">
    <source>
        <dbReference type="PROSITE" id="PS51643"/>
    </source>
</evidence>